<dbReference type="Pfam" id="PF01063">
    <property type="entry name" value="Aminotran_4"/>
    <property type="match status" value="1"/>
</dbReference>
<evidence type="ECO:0000256" key="1">
    <source>
        <dbReference type="ARBA" id="ARBA00003109"/>
    </source>
</evidence>
<reference evidence="12 13" key="1">
    <citation type="submission" date="2021-03" db="EMBL/GenBank/DDBJ databases">
        <title>Whole genome sequence of Jiella sp. MQZ13P-4.</title>
        <authorList>
            <person name="Tuo L."/>
        </authorList>
    </citation>
    <scope>NUCLEOTIDE SEQUENCE [LARGE SCALE GENOMIC DNA]</scope>
    <source>
        <strain evidence="12 13">MQZ13P-4</strain>
    </source>
</reference>
<evidence type="ECO:0000256" key="7">
    <source>
        <dbReference type="ARBA" id="ARBA00014472"/>
    </source>
</evidence>
<keyword evidence="8" id="KW-0028">Amino-acid biosynthesis</keyword>
<dbReference type="InterPro" id="IPR043131">
    <property type="entry name" value="BCAT-like_N"/>
</dbReference>
<evidence type="ECO:0000313" key="12">
    <source>
        <dbReference type="EMBL" id="MBO0904349.1"/>
    </source>
</evidence>
<dbReference type="PANTHER" id="PTHR42743:SF11">
    <property type="entry name" value="AMINODEOXYCHORISMATE LYASE"/>
    <property type="match status" value="1"/>
</dbReference>
<keyword evidence="12" id="KW-0032">Aminotransferase</keyword>
<dbReference type="InterPro" id="IPR043132">
    <property type="entry name" value="BCAT-like_C"/>
</dbReference>
<comment type="pathway">
    <text evidence="4">Amino-acid biosynthesis; L-leucine biosynthesis; L-leucine from 3-methyl-2-oxobutanoate: step 4/4.</text>
</comment>
<dbReference type="RefSeq" id="WP_207350984.1">
    <property type="nucleotide sequence ID" value="NZ_JAFMPY010000010.1"/>
</dbReference>
<evidence type="ECO:0000256" key="6">
    <source>
        <dbReference type="ARBA" id="ARBA00013053"/>
    </source>
</evidence>
<dbReference type="EMBL" id="JAFMPY010000010">
    <property type="protein sequence ID" value="MBO0904349.1"/>
    <property type="molecule type" value="Genomic_DNA"/>
</dbReference>
<accession>A0ABS3J3W1</accession>
<comment type="pathway">
    <text evidence="3">Amino-acid biosynthesis; L-valine biosynthesis; L-valine from pyruvate: step 4/4.</text>
</comment>
<evidence type="ECO:0000256" key="5">
    <source>
        <dbReference type="ARBA" id="ARBA00009320"/>
    </source>
</evidence>
<comment type="function">
    <text evidence="1">Acts on leucine, isoleucine and valine.</text>
</comment>
<keyword evidence="12" id="KW-0808">Transferase</keyword>
<dbReference type="PANTHER" id="PTHR42743">
    <property type="entry name" value="AMINO-ACID AMINOTRANSFERASE"/>
    <property type="match status" value="1"/>
</dbReference>
<proteinExistence type="inferred from homology"/>
<dbReference type="Gene3D" id="3.20.10.10">
    <property type="entry name" value="D-amino Acid Aminotransferase, subunit A, domain 2"/>
    <property type="match status" value="1"/>
</dbReference>
<evidence type="ECO:0000256" key="9">
    <source>
        <dbReference type="ARBA" id="ARBA00048212"/>
    </source>
</evidence>
<protein>
    <recommendedName>
        <fullName evidence="7">Probable branched-chain-amino-acid aminotransferase</fullName>
        <ecNumber evidence="6">2.6.1.42</ecNumber>
    </recommendedName>
</protein>
<evidence type="ECO:0000256" key="10">
    <source>
        <dbReference type="ARBA" id="ARBA00048798"/>
    </source>
</evidence>
<gene>
    <name evidence="12" type="ORF">J1C47_11910</name>
</gene>
<keyword evidence="8" id="KW-0100">Branched-chain amino acid biosynthesis</keyword>
<evidence type="ECO:0000256" key="4">
    <source>
        <dbReference type="ARBA" id="ARBA00005072"/>
    </source>
</evidence>
<dbReference type="InterPro" id="IPR050571">
    <property type="entry name" value="Class-IV_PLP-Dep_Aminotrnsfr"/>
</dbReference>
<dbReference type="Gene3D" id="3.30.470.10">
    <property type="match status" value="1"/>
</dbReference>
<dbReference type="SUPFAM" id="SSF56752">
    <property type="entry name" value="D-aminoacid aminotransferase-like PLP-dependent enzymes"/>
    <property type="match status" value="1"/>
</dbReference>
<comment type="pathway">
    <text evidence="2">Amino-acid biosynthesis; L-isoleucine biosynthesis; L-isoleucine from 2-oxobutanoate: step 4/4.</text>
</comment>
<comment type="catalytic activity">
    <reaction evidence="10">
        <text>L-isoleucine + 2-oxoglutarate = (S)-3-methyl-2-oxopentanoate + L-glutamate</text>
        <dbReference type="Rhea" id="RHEA:24801"/>
        <dbReference type="ChEBI" id="CHEBI:16810"/>
        <dbReference type="ChEBI" id="CHEBI:29985"/>
        <dbReference type="ChEBI" id="CHEBI:35146"/>
        <dbReference type="ChEBI" id="CHEBI:58045"/>
        <dbReference type="EC" id="2.6.1.42"/>
    </reaction>
</comment>
<evidence type="ECO:0000313" key="13">
    <source>
        <dbReference type="Proteomes" id="UP000664288"/>
    </source>
</evidence>
<comment type="catalytic activity">
    <reaction evidence="11">
        <text>L-leucine + 2-oxoglutarate = 4-methyl-2-oxopentanoate + L-glutamate</text>
        <dbReference type="Rhea" id="RHEA:18321"/>
        <dbReference type="ChEBI" id="CHEBI:16810"/>
        <dbReference type="ChEBI" id="CHEBI:17865"/>
        <dbReference type="ChEBI" id="CHEBI:29985"/>
        <dbReference type="ChEBI" id="CHEBI:57427"/>
        <dbReference type="EC" id="2.6.1.42"/>
    </reaction>
</comment>
<dbReference type="GO" id="GO:0008483">
    <property type="term" value="F:transaminase activity"/>
    <property type="evidence" value="ECO:0007669"/>
    <property type="project" value="UniProtKB-KW"/>
</dbReference>
<dbReference type="InterPro" id="IPR036038">
    <property type="entry name" value="Aminotransferase-like"/>
</dbReference>
<keyword evidence="13" id="KW-1185">Reference proteome</keyword>
<comment type="similarity">
    <text evidence="5">Belongs to the class-IV pyridoxal-phosphate-dependent aminotransferase family.</text>
</comment>
<dbReference type="EC" id="2.6.1.42" evidence="6"/>
<evidence type="ECO:0000256" key="11">
    <source>
        <dbReference type="ARBA" id="ARBA00049229"/>
    </source>
</evidence>
<evidence type="ECO:0000256" key="3">
    <source>
        <dbReference type="ARBA" id="ARBA00004931"/>
    </source>
</evidence>
<evidence type="ECO:0000256" key="8">
    <source>
        <dbReference type="ARBA" id="ARBA00023304"/>
    </source>
</evidence>
<name>A0ABS3J3W1_9HYPH</name>
<comment type="catalytic activity">
    <reaction evidence="9">
        <text>L-valine + 2-oxoglutarate = 3-methyl-2-oxobutanoate + L-glutamate</text>
        <dbReference type="Rhea" id="RHEA:24813"/>
        <dbReference type="ChEBI" id="CHEBI:11851"/>
        <dbReference type="ChEBI" id="CHEBI:16810"/>
        <dbReference type="ChEBI" id="CHEBI:29985"/>
        <dbReference type="ChEBI" id="CHEBI:57762"/>
        <dbReference type="EC" id="2.6.1.42"/>
    </reaction>
</comment>
<evidence type="ECO:0000256" key="2">
    <source>
        <dbReference type="ARBA" id="ARBA00004824"/>
    </source>
</evidence>
<organism evidence="12 13">
    <name type="scientific">Jiella sonneratiae</name>
    <dbReference type="NCBI Taxonomy" id="2816856"/>
    <lineage>
        <taxon>Bacteria</taxon>
        <taxon>Pseudomonadati</taxon>
        <taxon>Pseudomonadota</taxon>
        <taxon>Alphaproteobacteria</taxon>
        <taxon>Hyphomicrobiales</taxon>
        <taxon>Aurantimonadaceae</taxon>
        <taxon>Jiella</taxon>
    </lineage>
</organism>
<dbReference type="Proteomes" id="UP000664288">
    <property type="component" value="Unassembled WGS sequence"/>
</dbReference>
<sequence>MTAATDAEAVFVAGAFRPAEGAIHAADRGLLLADGVFDTALVLGGVVFRGEDHLSRLTAACADLAIPVGRAELAPAMAALAGRCGDGSIRLTVTRGPGPRGLALPESPRPTILGSVAPLAPQMMFRPVSLATTAIRRNETSPTARCKSLAYLDAVLALREAKARGSDDALFLNTSGRLASTALANLFVADGDRLLTPRLSEGVLPGIMRKWLIDNAAGCKISVEETEIAPDLPPGCALFATNSLRLLAPVTRLDGAPLPGSAAAARLARALCEAIAAECGRDPRDFGASLSGLTPIG</sequence>
<comment type="caution">
    <text evidence="12">The sequence shown here is derived from an EMBL/GenBank/DDBJ whole genome shotgun (WGS) entry which is preliminary data.</text>
</comment>
<dbReference type="InterPro" id="IPR001544">
    <property type="entry name" value="Aminotrans_IV"/>
</dbReference>